<sequence length="59" mass="7159">MYIYGRREDASLLLGHSLFCVENSFLFEQRGGTRENRQAIRYNEDKRRSPQWMKRCEES</sequence>
<gene>
    <name evidence="1" type="ORF">GTCCBUS3UF5_36500</name>
</gene>
<keyword evidence="2" id="KW-1185">Reference proteome</keyword>
<name>A0ABM5MM90_GEOTH</name>
<dbReference type="Proteomes" id="UP000005636">
    <property type="component" value="Chromosome"/>
</dbReference>
<reference evidence="1 2" key="1">
    <citation type="submission" date="2011-11" db="EMBL/GenBank/DDBJ databases">
        <title>Complete genome sequence of thermophilic Geobacillus thermoleovorans CCB_US3_UF5.</title>
        <authorList>
            <person name="Muhd Sakaff M.K.L."/>
            <person name="Abdul Rahman A.Y."/>
            <person name="Saito J.A."/>
            <person name="Hou S."/>
            <person name="Alam M."/>
        </authorList>
    </citation>
    <scope>NUCLEOTIDE SEQUENCE [LARGE SCALE GENOMIC DNA]</scope>
    <source>
        <strain evidence="1 2">CCB_US3_UF5</strain>
    </source>
</reference>
<proteinExistence type="predicted"/>
<accession>A0ABM5MM90</accession>
<protein>
    <submittedName>
        <fullName evidence="1">Uncharacterized protein</fullName>
    </submittedName>
</protein>
<evidence type="ECO:0000313" key="1">
    <source>
        <dbReference type="EMBL" id="AEV20950.1"/>
    </source>
</evidence>
<evidence type="ECO:0000313" key="2">
    <source>
        <dbReference type="Proteomes" id="UP000005636"/>
    </source>
</evidence>
<organism evidence="1 2">
    <name type="scientific">Geobacillus thermoleovorans CCB_US3_UF5</name>
    <dbReference type="NCBI Taxonomy" id="1111068"/>
    <lineage>
        <taxon>Bacteria</taxon>
        <taxon>Bacillati</taxon>
        <taxon>Bacillota</taxon>
        <taxon>Bacilli</taxon>
        <taxon>Bacillales</taxon>
        <taxon>Anoxybacillaceae</taxon>
        <taxon>Geobacillus</taxon>
        <taxon>Geobacillus thermoleovorans group</taxon>
    </lineage>
</organism>
<dbReference type="EMBL" id="CP003125">
    <property type="protein sequence ID" value="AEV20950.1"/>
    <property type="molecule type" value="Genomic_DNA"/>
</dbReference>